<dbReference type="Pfam" id="PF03466">
    <property type="entry name" value="LysR_substrate"/>
    <property type="match status" value="1"/>
</dbReference>
<dbReference type="RefSeq" id="WP_214092543.1">
    <property type="nucleotide sequence ID" value="NZ_JAHCLR010000013.1"/>
</dbReference>
<keyword evidence="4" id="KW-0010">Activator</keyword>
<dbReference type="InterPro" id="IPR036388">
    <property type="entry name" value="WH-like_DNA-bd_sf"/>
</dbReference>
<evidence type="ECO:0000259" key="6">
    <source>
        <dbReference type="PROSITE" id="PS50931"/>
    </source>
</evidence>
<dbReference type="SUPFAM" id="SSF46785">
    <property type="entry name" value="Winged helix' DNA-binding domain"/>
    <property type="match status" value="1"/>
</dbReference>
<organism evidence="7 8">
    <name type="scientific">Mycolicibacter acidiphilus</name>
    <dbReference type="NCBI Taxonomy" id="2835306"/>
    <lineage>
        <taxon>Bacteria</taxon>
        <taxon>Bacillati</taxon>
        <taxon>Actinomycetota</taxon>
        <taxon>Actinomycetes</taxon>
        <taxon>Mycobacteriales</taxon>
        <taxon>Mycobacteriaceae</taxon>
        <taxon>Mycolicibacter</taxon>
    </lineage>
</organism>
<evidence type="ECO:0000256" key="1">
    <source>
        <dbReference type="ARBA" id="ARBA00009437"/>
    </source>
</evidence>
<dbReference type="InterPro" id="IPR005119">
    <property type="entry name" value="LysR_subst-bd"/>
</dbReference>
<dbReference type="InterPro" id="IPR036390">
    <property type="entry name" value="WH_DNA-bd_sf"/>
</dbReference>
<dbReference type="Proteomes" id="UP001519535">
    <property type="component" value="Unassembled WGS sequence"/>
</dbReference>
<comment type="similarity">
    <text evidence="1">Belongs to the LysR transcriptional regulatory family.</text>
</comment>
<evidence type="ECO:0000313" key="7">
    <source>
        <dbReference type="EMBL" id="MBS9533668.1"/>
    </source>
</evidence>
<dbReference type="Pfam" id="PF00126">
    <property type="entry name" value="HTH_1"/>
    <property type="match status" value="1"/>
</dbReference>
<dbReference type="CDD" id="cd08423">
    <property type="entry name" value="PBP2_LTTR_like_6"/>
    <property type="match status" value="1"/>
</dbReference>
<gene>
    <name evidence="7" type="ORF">KIH27_08730</name>
</gene>
<feature type="domain" description="HTH lysR-type" evidence="6">
    <location>
        <begin position="2"/>
        <end position="59"/>
    </location>
</feature>
<keyword evidence="8" id="KW-1185">Reference proteome</keyword>
<evidence type="ECO:0000256" key="3">
    <source>
        <dbReference type="ARBA" id="ARBA00023125"/>
    </source>
</evidence>
<evidence type="ECO:0000313" key="8">
    <source>
        <dbReference type="Proteomes" id="UP001519535"/>
    </source>
</evidence>
<protein>
    <submittedName>
        <fullName evidence="7">LysR family transcriptional regulator</fullName>
    </submittedName>
</protein>
<dbReference type="EMBL" id="JAHCLR010000013">
    <property type="protein sequence ID" value="MBS9533668.1"/>
    <property type="molecule type" value="Genomic_DNA"/>
</dbReference>
<dbReference type="InterPro" id="IPR000847">
    <property type="entry name" value="LysR_HTH_N"/>
</dbReference>
<keyword evidence="3" id="KW-0238">DNA-binding</keyword>
<evidence type="ECO:0000256" key="4">
    <source>
        <dbReference type="ARBA" id="ARBA00023159"/>
    </source>
</evidence>
<dbReference type="PROSITE" id="PS50931">
    <property type="entry name" value="HTH_LYSR"/>
    <property type="match status" value="1"/>
</dbReference>
<dbReference type="Gene3D" id="1.10.10.10">
    <property type="entry name" value="Winged helix-like DNA-binding domain superfamily/Winged helix DNA-binding domain"/>
    <property type="match status" value="1"/>
</dbReference>
<dbReference type="PANTHER" id="PTHR30346">
    <property type="entry name" value="TRANSCRIPTIONAL DUAL REGULATOR HCAR-RELATED"/>
    <property type="match status" value="1"/>
</dbReference>
<sequence>MLDVRKLRLLWELAYRGTIAAVAEALAYTPSAVSQQLTALERETGVMLLERTGRRVTLTSAAHTLVAHTEAVLAILQQASTDLDTAGGTLTGMLRIGGFPSAVATILTPALISLGTDHPHLDLTVTELDPAAVPDALRGEHLDIALIQEYDYVPIATDPSLGTEPLLVEPVHLAAPNATTLDTCRDRYWITGTLGTLCHTLTVSACRAAGFTPRIRHLVDDFGAVLALVAAGHGVALVPELGTTAKPAGVVLNPLPIRRRTHLAYRRGTESHPSIDAARSALRAAANACRFEP</sequence>
<dbReference type="SUPFAM" id="SSF53850">
    <property type="entry name" value="Periplasmic binding protein-like II"/>
    <property type="match status" value="1"/>
</dbReference>
<keyword evidence="2" id="KW-0805">Transcription regulation</keyword>
<comment type="caution">
    <text evidence="7">The sequence shown here is derived from an EMBL/GenBank/DDBJ whole genome shotgun (WGS) entry which is preliminary data.</text>
</comment>
<proteinExistence type="inferred from homology"/>
<evidence type="ECO:0000256" key="2">
    <source>
        <dbReference type="ARBA" id="ARBA00023015"/>
    </source>
</evidence>
<evidence type="ECO:0000256" key="5">
    <source>
        <dbReference type="ARBA" id="ARBA00023163"/>
    </source>
</evidence>
<reference evidence="7 8" key="1">
    <citation type="submission" date="2021-05" db="EMBL/GenBank/DDBJ databases">
        <title>Mycobacterium acidophilum sp. nov., an extremely acid-tolerant member of the genus Mycobacterium.</title>
        <authorList>
            <person name="Xia J."/>
        </authorList>
    </citation>
    <scope>NUCLEOTIDE SEQUENCE [LARGE SCALE GENOMIC DNA]</scope>
    <source>
        <strain evidence="7 8">M1</strain>
    </source>
</reference>
<name>A0ABS5RH88_9MYCO</name>
<dbReference type="Gene3D" id="3.40.190.10">
    <property type="entry name" value="Periplasmic binding protein-like II"/>
    <property type="match status" value="2"/>
</dbReference>
<accession>A0ABS5RH88</accession>
<keyword evidence="5" id="KW-0804">Transcription</keyword>
<dbReference type="PANTHER" id="PTHR30346:SF29">
    <property type="entry name" value="LYSR SUBSTRATE-BINDING"/>
    <property type="match status" value="1"/>
</dbReference>